<proteinExistence type="inferred from homology"/>
<evidence type="ECO:0000256" key="6">
    <source>
        <dbReference type="ARBA" id="ARBA00023180"/>
    </source>
</evidence>
<sequence length="359" mass="40542">MSSIIQHSLILLSLITLSLALDISSERSNKEVMRMYEKWIVKHQKVYNDLGEKNQRFEIFKDNLKFIDEHNAENHTYKVGLNKFADMSDEEYRMYLGTKTNNIKNKMSSERYAYKADDNDILPESVDWRWAVGSIKDQGKCGSCWAFSTVAAVEAINKIVIGSFRNLSVQELVDCDRTKSTGCKGGYVDKAFEFIIKNGGLDSEEDYPYQERQGTCDQEKKNTKVLSIDGYEKVPRSNENALKKAVAHQPVTVAIEAYGGAFKLYESGVFTGDCGTKLDHAVLVVGYGSENGVDYWLVRNSWGTNWGVDGYFKIERNYRYSRAGKCGIALFPSFPVKHAQKSAITNTAYEKTQVLVTSA</sequence>
<dbReference type="InterPro" id="IPR000668">
    <property type="entry name" value="Peptidase_C1A_C"/>
</dbReference>
<accession>A0AAV1AGU5</accession>
<dbReference type="InterPro" id="IPR038765">
    <property type="entry name" value="Papain-like_cys_pep_sf"/>
</dbReference>
<evidence type="ECO:0000256" key="7">
    <source>
        <dbReference type="SAM" id="SignalP"/>
    </source>
</evidence>
<evidence type="ECO:0000259" key="8">
    <source>
        <dbReference type="SMART" id="SM00645"/>
    </source>
</evidence>
<feature type="signal peptide" evidence="7">
    <location>
        <begin position="1"/>
        <end position="20"/>
    </location>
</feature>
<dbReference type="SMART" id="SM00645">
    <property type="entry name" value="Pept_C1"/>
    <property type="match status" value="1"/>
</dbReference>
<dbReference type="Pfam" id="PF08246">
    <property type="entry name" value="Inhibitor_I29"/>
    <property type="match status" value="1"/>
</dbReference>
<keyword evidence="5" id="KW-1015">Disulfide bond</keyword>
<dbReference type="InterPro" id="IPR000169">
    <property type="entry name" value="Pept_cys_AS"/>
</dbReference>
<feature type="domain" description="Peptidase C1A papain C-terminal" evidence="8">
    <location>
        <begin position="122"/>
        <end position="336"/>
    </location>
</feature>
<dbReference type="SMART" id="SM00848">
    <property type="entry name" value="Inhibitor_I29"/>
    <property type="match status" value="1"/>
</dbReference>
<dbReference type="InterPro" id="IPR013128">
    <property type="entry name" value="Peptidase_C1A"/>
</dbReference>
<evidence type="ECO:0000313" key="11">
    <source>
        <dbReference type="Proteomes" id="UP001157006"/>
    </source>
</evidence>
<dbReference type="Proteomes" id="UP001157006">
    <property type="component" value="Chromosome 4"/>
</dbReference>
<keyword evidence="3" id="KW-0378">Hydrolase</keyword>
<keyword evidence="7" id="KW-0732">Signal</keyword>
<keyword evidence="2" id="KW-0645">Protease</keyword>
<keyword evidence="4" id="KW-0788">Thiol protease</keyword>
<dbReference type="PROSITE" id="PS00139">
    <property type="entry name" value="THIOL_PROTEASE_CYS"/>
    <property type="match status" value="1"/>
</dbReference>
<evidence type="ECO:0008006" key="12">
    <source>
        <dbReference type="Google" id="ProtNLM"/>
    </source>
</evidence>
<keyword evidence="6" id="KW-0325">Glycoprotein</keyword>
<dbReference type="PANTHER" id="PTHR12411">
    <property type="entry name" value="CYSTEINE PROTEASE FAMILY C1-RELATED"/>
    <property type="match status" value="1"/>
</dbReference>
<dbReference type="InterPro" id="IPR025660">
    <property type="entry name" value="Pept_his_AS"/>
</dbReference>
<organism evidence="10 11">
    <name type="scientific">Vicia faba</name>
    <name type="common">Broad bean</name>
    <name type="synonym">Faba vulgaris</name>
    <dbReference type="NCBI Taxonomy" id="3906"/>
    <lineage>
        <taxon>Eukaryota</taxon>
        <taxon>Viridiplantae</taxon>
        <taxon>Streptophyta</taxon>
        <taxon>Embryophyta</taxon>
        <taxon>Tracheophyta</taxon>
        <taxon>Spermatophyta</taxon>
        <taxon>Magnoliopsida</taxon>
        <taxon>eudicotyledons</taxon>
        <taxon>Gunneridae</taxon>
        <taxon>Pentapetalae</taxon>
        <taxon>rosids</taxon>
        <taxon>fabids</taxon>
        <taxon>Fabales</taxon>
        <taxon>Fabaceae</taxon>
        <taxon>Papilionoideae</taxon>
        <taxon>50 kb inversion clade</taxon>
        <taxon>NPAAA clade</taxon>
        <taxon>Hologalegina</taxon>
        <taxon>IRL clade</taxon>
        <taxon>Fabeae</taxon>
        <taxon>Vicia</taxon>
    </lineage>
</organism>
<dbReference type="InterPro" id="IPR013201">
    <property type="entry name" value="Prot_inhib_I29"/>
</dbReference>
<evidence type="ECO:0000313" key="10">
    <source>
        <dbReference type="EMBL" id="CAI8609304.1"/>
    </source>
</evidence>
<dbReference type="PROSITE" id="PS00640">
    <property type="entry name" value="THIOL_PROTEASE_ASN"/>
    <property type="match status" value="1"/>
</dbReference>
<evidence type="ECO:0000256" key="1">
    <source>
        <dbReference type="ARBA" id="ARBA00008455"/>
    </source>
</evidence>
<feature type="chain" id="PRO_5043572564" description="Cysteine proteinase" evidence="7">
    <location>
        <begin position="21"/>
        <end position="359"/>
    </location>
</feature>
<evidence type="ECO:0000256" key="3">
    <source>
        <dbReference type="ARBA" id="ARBA00022801"/>
    </source>
</evidence>
<dbReference type="SUPFAM" id="SSF54001">
    <property type="entry name" value="Cysteine proteinases"/>
    <property type="match status" value="1"/>
</dbReference>
<dbReference type="CDD" id="cd02248">
    <property type="entry name" value="Peptidase_C1A"/>
    <property type="match status" value="1"/>
</dbReference>
<dbReference type="Gene3D" id="3.90.70.10">
    <property type="entry name" value="Cysteine proteinases"/>
    <property type="match status" value="1"/>
</dbReference>
<reference evidence="10 11" key="1">
    <citation type="submission" date="2023-01" db="EMBL/GenBank/DDBJ databases">
        <authorList>
            <person name="Kreplak J."/>
        </authorList>
    </citation>
    <scope>NUCLEOTIDE SEQUENCE [LARGE SCALE GENOMIC DNA]</scope>
</reference>
<dbReference type="FunFam" id="3.90.70.10:FF:000068">
    <property type="entry name" value="Cysteine protease 1"/>
    <property type="match status" value="1"/>
</dbReference>
<comment type="similarity">
    <text evidence="1">Belongs to the peptidase C1 family.</text>
</comment>
<protein>
    <recommendedName>
        <fullName evidence="12">Cysteine proteinase</fullName>
    </recommendedName>
</protein>
<gene>
    <name evidence="10" type="ORF">VFH_IV126560</name>
</gene>
<evidence type="ECO:0000259" key="9">
    <source>
        <dbReference type="SMART" id="SM00848"/>
    </source>
</evidence>
<evidence type="ECO:0000256" key="5">
    <source>
        <dbReference type="ARBA" id="ARBA00023157"/>
    </source>
</evidence>
<dbReference type="InterPro" id="IPR039417">
    <property type="entry name" value="Peptidase_C1A_papain-like"/>
</dbReference>
<dbReference type="Pfam" id="PF00112">
    <property type="entry name" value="Peptidase_C1"/>
    <property type="match status" value="1"/>
</dbReference>
<dbReference type="PROSITE" id="PS00639">
    <property type="entry name" value="THIOL_PROTEASE_HIS"/>
    <property type="match status" value="1"/>
</dbReference>
<dbReference type="PRINTS" id="PR00705">
    <property type="entry name" value="PAPAIN"/>
</dbReference>
<dbReference type="EMBL" id="OX451739">
    <property type="protein sequence ID" value="CAI8609304.1"/>
    <property type="molecule type" value="Genomic_DNA"/>
</dbReference>
<evidence type="ECO:0000256" key="4">
    <source>
        <dbReference type="ARBA" id="ARBA00022807"/>
    </source>
</evidence>
<keyword evidence="11" id="KW-1185">Reference proteome</keyword>
<dbReference type="InterPro" id="IPR025661">
    <property type="entry name" value="Pept_asp_AS"/>
</dbReference>
<evidence type="ECO:0000256" key="2">
    <source>
        <dbReference type="ARBA" id="ARBA00022670"/>
    </source>
</evidence>
<name>A0AAV1AGU5_VICFA</name>
<feature type="domain" description="Cathepsin propeptide inhibitor" evidence="9">
    <location>
        <begin position="36"/>
        <end position="92"/>
    </location>
</feature>
<dbReference type="GO" id="GO:0008234">
    <property type="term" value="F:cysteine-type peptidase activity"/>
    <property type="evidence" value="ECO:0007669"/>
    <property type="project" value="UniProtKB-KW"/>
</dbReference>
<dbReference type="AlphaFoldDB" id="A0AAV1AGU5"/>
<dbReference type="GO" id="GO:0006508">
    <property type="term" value="P:proteolysis"/>
    <property type="evidence" value="ECO:0007669"/>
    <property type="project" value="UniProtKB-KW"/>
</dbReference>